<dbReference type="InterPro" id="IPR025852">
    <property type="entry name" value="SM_dom_ATX"/>
</dbReference>
<dbReference type="PANTHER" id="PTHR12854:SF7">
    <property type="entry name" value="ATAXIN-2 HOMOLOG"/>
    <property type="match status" value="1"/>
</dbReference>
<feature type="region of interest" description="Disordered" evidence="1">
    <location>
        <begin position="820"/>
        <end position="913"/>
    </location>
</feature>
<dbReference type="Proteomes" id="UP000320333">
    <property type="component" value="Unassembled WGS sequence"/>
</dbReference>
<feature type="compositionally biased region" description="Acidic residues" evidence="1">
    <location>
        <begin position="994"/>
        <end position="1010"/>
    </location>
</feature>
<dbReference type="Pfam" id="PF06741">
    <property type="entry name" value="LsmAD"/>
    <property type="match status" value="1"/>
</dbReference>
<accession>A0A507FNI3</accession>
<dbReference type="GO" id="GO:0034063">
    <property type="term" value="P:stress granule assembly"/>
    <property type="evidence" value="ECO:0007669"/>
    <property type="project" value="TreeGrafter"/>
</dbReference>
<comment type="caution">
    <text evidence="3">The sequence shown here is derived from an EMBL/GenBank/DDBJ whole genome shotgun (WGS) entry which is preliminary data.</text>
</comment>
<feature type="compositionally biased region" description="Polar residues" evidence="1">
    <location>
        <begin position="345"/>
        <end position="357"/>
    </location>
</feature>
<feature type="compositionally biased region" description="Low complexity" evidence="1">
    <location>
        <begin position="1"/>
        <end position="10"/>
    </location>
</feature>
<feature type="compositionally biased region" description="Low complexity" evidence="1">
    <location>
        <begin position="581"/>
        <end position="594"/>
    </location>
</feature>
<evidence type="ECO:0000313" key="4">
    <source>
        <dbReference type="Proteomes" id="UP000320333"/>
    </source>
</evidence>
<feature type="compositionally biased region" description="Basic and acidic residues" evidence="1">
    <location>
        <begin position="11"/>
        <end position="23"/>
    </location>
</feature>
<feature type="compositionally biased region" description="Polar residues" evidence="1">
    <location>
        <begin position="567"/>
        <end position="578"/>
    </location>
</feature>
<feature type="compositionally biased region" description="Polar residues" evidence="1">
    <location>
        <begin position="845"/>
        <end position="854"/>
    </location>
</feature>
<dbReference type="EMBL" id="QEAP01000011">
    <property type="protein sequence ID" value="TPX78001.1"/>
    <property type="molecule type" value="Genomic_DNA"/>
</dbReference>
<feature type="region of interest" description="Disordered" evidence="1">
    <location>
        <begin position="1"/>
        <end position="64"/>
    </location>
</feature>
<feature type="compositionally biased region" description="Low complexity" evidence="1">
    <location>
        <begin position="855"/>
        <end position="877"/>
    </location>
</feature>
<protein>
    <recommendedName>
        <fullName evidence="2">LsmAD domain-containing protein</fullName>
    </recommendedName>
</protein>
<feature type="compositionally biased region" description="Polar residues" evidence="1">
    <location>
        <begin position="679"/>
        <end position="694"/>
    </location>
</feature>
<feature type="compositionally biased region" description="Low complexity" evidence="1">
    <location>
        <begin position="667"/>
        <end position="678"/>
    </location>
</feature>
<name>A0A507FNI3_9FUNG</name>
<dbReference type="InterPro" id="IPR045117">
    <property type="entry name" value="ATXN2-like"/>
</dbReference>
<feature type="compositionally biased region" description="Polar residues" evidence="1">
    <location>
        <begin position="606"/>
        <end position="618"/>
    </location>
</feature>
<dbReference type="GO" id="GO:0003729">
    <property type="term" value="F:mRNA binding"/>
    <property type="evidence" value="ECO:0007669"/>
    <property type="project" value="TreeGrafter"/>
</dbReference>
<dbReference type="GO" id="GO:0010494">
    <property type="term" value="C:cytoplasmic stress granule"/>
    <property type="evidence" value="ECO:0007669"/>
    <property type="project" value="TreeGrafter"/>
</dbReference>
<dbReference type="InterPro" id="IPR009604">
    <property type="entry name" value="LsmAD_domain"/>
</dbReference>
<feature type="region of interest" description="Disordered" evidence="1">
    <location>
        <begin position="559"/>
        <end position="654"/>
    </location>
</feature>
<dbReference type="OrthoDB" id="2275718at2759"/>
<dbReference type="AlphaFoldDB" id="A0A507FNI3"/>
<feature type="domain" description="LsmAD" evidence="2">
    <location>
        <begin position="219"/>
        <end position="292"/>
    </location>
</feature>
<feature type="region of interest" description="Disordered" evidence="1">
    <location>
        <begin position="667"/>
        <end position="712"/>
    </location>
</feature>
<feature type="compositionally biased region" description="Basic and acidic residues" evidence="1">
    <location>
        <begin position="282"/>
        <end position="297"/>
    </location>
</feature>
<reference evidence="3 4" key="1">
    <citation type="journal article" date="2019" name="Sci. Rep.">
        <title>Comparative genomics of chytrid fungi reveal insights into the obligate biotrophic and pathogenic lifestyle of Synchytrium endobioticum.</title>
        <authorList>
            <person name="van de Vossenberg B.T.L.H."/>
            <person name="Warris S."/>
            <person name="Nguyen H.D.T."/>
            <person name="van Gent-Pelzer M.P.E."/>
            <person name="Joly D.L."/>
            <person name="van de Geest H.C."/>
            <person name="Bonants P.J.M."/>
            <person name="Smith D.S."/>
            <person name="Levesque C.A."/>
            <person name="van der Lee T.A.J."/>
        </authorList>
    </citation>
    <scope>NUCLEOTIDE SEQUENCE [LARGE SCALE GENOMIC DNA]</scope>
    <source>
        <strain evidence="3 4">CBS 675.73</strain>
    </source>
</reference>
<dbReference type="STRING" id="246404.A0A507FNI3"/>
<keyword evidence="4" id="KW-1185">Reference proteome</keyword>
<organism evidence="3 4">
    <name type="scientific">Chytriomyces confervae</name>
    <dbReference type="NCBI Taxonomy" id="246404"/>
    <lineage>
        <taxon>Eukaryota</taxon>
        <taxon>Fungi</taxon>
        <taxon>Fungi incertae sedis</taxon>
        <taxon>Chytridiomycota</taxon>
        <taxon>Chytridiomycota incertae sedis</taxon>
        <taxon>Chytridiomycetes</taxon>
        <taxon>Chytridiales</taxon>
        <taxon>Chytriomycetaceae</taxon>
        <taxon>Chytriomyces</taxon>
    </lineage>
</organism>
<feature type="compositionally biased region" description="Polar residues" evidence="1">
    <location>
        <begin position="312"/>
        <end position="334"/>
    </location>
</feature>
<feature type="compositionally biased region" description="Polar residues" evidence="1">
    <location>
        <begin position="382"/>
        <end position="412"/>
    </location>
</feature>
<evidence type="ECO:0000259" key="2">
    <source>
        <dbReference type="SMART" id="SM01272"/>
    </source>
</evidence>
<evidence type="ECO:0000256" key="1">
    <source>
        <dbReference type="SAM" id="MobiDB-lite"/>
    </source>
</evidence>
<dbReference type="Pfam" id="PF14438">
    <property type="entry name" value="SM-ATX"/>
    <property type="match status" value="1"/>
</dbReference>
<feature type="region of interest" description="Disordered" evidence="1">
    <location>
        <begin position="975"/>
        <end position="1010"/>
    </location>
</feature>
<evidence type="ECO:0000313" key="3">
    <source>
        <dbReference type="EMBL" id="TPX78001.1"/>
    </source>
</evidence>
<feature type="compositionally biased region" description="Polar residues" evidence="1">
    <location>
        <begin position="825"/>
        <end position="838"/>
    </location>
</feature>
<feature type="compositionally biased region" description="Polar residues" evidence="1">
    <location>
        <begin position="54"/>
        <end position="64"/>
    </location>
</feature>
<dbReference type="PANTHER" id="PTHR12854">
    <property type="entry name" value="ATAXIN 2-RELATED"/>
    <property type="match status" value="1"/>
</dbReference>
<dbReference type="SMART" id="SM01272">
    <property type="entry name" value="LsmAD"/>
    <property type="match status" value="1"/>
</dbReference>
<feature type="compositionally biased region" description="Low complexity" evidence="1">
    <location>
        <begin position="427"/>
        <end position="438"/>
    </location>
</feature>
<proteinExistence type="predicted"/>
<sequence>MNSNSNNSASNRERERDTAKEGTRGSWSNGPPAAALQNGHNGHNGQAPHKNSSRPHPNSHSQSPINDTLSCLFLHLVGTHVTATSRDGTVYEGILHTLTTSPELGVVLAVARVFSKPESTSQGKNGTAALSSATINSLVILPKDLVALTCLDVDLAYAKDIAADAFQTDAAIGARMGEFGKERELVQWADDAVEDENRENSLGSAGTKWDQFAANERLFGVETDFREEIYTTIIDKSDPNFKKKEAEALRLAKEIESGFGKTDNIHLLEERNLIVPDDGTNEEDKYSSVIRKSDQPKPDNVYIPPAARKANSKSNINNVNHGNNRTSMPSSASKDSNKSKPEIAVSTTSKPPANANSELKHSMKTAPATSKSIEIPDPATIPQHQQPRSKSPSRTPNLQSAKLSANVPQNGGSKSGRVSPATDAKKSSPTASAAASSGAEGGRPGVAAALSYAAKVAAERGGKKEDSLGKLPAKSVDAYQMQKENTASHGRDFVGESYQIFQKFAENQRMQIKKPLREAMTKSKPEMLSELKAFSTDFKLPMPFPADLKDIVKKVPESQPVVEGTSVPGSSSSTNPGASKSPALARPASSNARNASEKSGAPLRNGSVNSTSVTNTGATIPASAGTVVPSGSEASAATTQKDEGEAGASEKSASKFKFNLSAVEFTPSFGPSGSSPVPQNQNLNDKPRPQSMSGASKGPVRNNSGGYAKGYQKNYGQQHFRPQFPQQGYDENGGYMPQMDPNQPFYYPMQGGPYPAQYRPIMPGPRPGFMPPGMHPSQAMMGPGGVQYMMPYGVPPGAMMQPMMGMQGVPVPMYVRPVAPHPAQPNASQPSGAGNSGKNGPPTPTSTALQMQPHSPNASGTSNAAASSQASGGTQPQMIPFRPPPQSGVPISEGYVSPQNRSPYMMGPPPGHDPMYPPPPPGMMGYPPPQGYYPGHPGMMVPMVWTGDPMQMAEMQQHMMQPGMHPMPMHMMTHEMHEGEEEELEGEELHENGKDDEEEELEMDASLEES</sequence>
<gene>
    <name evidence="3" type="ORF">CcCBS67573_g00730</name>
</gene>
<feature type="region of interest" description="Disordered" evidence="1">
    <location>
        <begin position="276"/>
        <end position="444"/>
    </location>
</feature>